<organism evidence="1 2">
    <name type="scientific">Aspergillus pseudodeflectus</name>
    <dbReference type="NCBI Taxonomy" id="176178"/>
    <lineage>
        <taxon>Eukaryota</taxon>
        <taxon>Fungi</taxon>
        <taxon>Dikarya</taxon>
        <taxon>Ascomycota</taxon>
        <taxon>Pezizomycotina</taxon>
        <taxon>Eurotiomycetes</taxon>
        <taxon>Eurotiomycetidae</taxon>
        <taxon>Eurotiales</taxon>
        <taxon>Aspergillaceae</taxon>
        <taxon>Aspergillus</taxon>
        <taxon>Aspergillus subgen. Nidulantes</taxon>
    </lineage>
</organism>
<protein>
    <submittedName>
        <fullName evidence="1">Uncharacterized protein</fullName>
    </submittedName>
</protein>
<sequence length="153" mass="17510">MPTWEINEMGCVFYTLKNMIRPDWNAMVALNLLFQRPPDSQESYESVPSQVLYDEDENGLSSFVNNGPAFLAGLLKQQNTLSESMYDVFDKGSSHFESFLENVPCRYHVIPDDDAADYYFKCPATQYDANSLEEFQEILSVLPKAKQPGPCWK</sequence>
<name>A0ABR4LB46_9EURO</name>
<dbReference type="GeneID" id="98159062"/>
<dbReference type="RefSeq" id="XP_070905746.1">
    <property type="nucleotide sequence ID" value="XM_071043898.1"/>
</dbReference>
<evidence type="ECO:0000313" key="1">
    <source>
        <dbReference type="EMBL" id="KAL2861656.1"/>
    </source>
</evidence>
<dbReference type="EMBL" id="JBFXLR010000001">
    <property type="protein sequence ID" value="KAL2861656.1"/>
    <property type="molecule type" value="Genomic_DNA"/>
</dbReference>
<keyword evidence="2" id="KW-1185">Reference proteome</keyword>
<accession>A0ABR4LB46</accession>
<comment type="caution">
    <text evidence="1">The sequence shown here is derived from an EMBL/GenBank/DDBJ whole genome shotgun (WGS) entry which is preliminary data.</text>
</comment>
<dbReference type="Proteomes" id="UP001610444">
    <property type="component" value="Unassembled WGS sequence"/>
</dbReference>
<reference evidence="1 2" key="1">
    <citation type="submission" date="2024-07" db="EMBL/GenBank/DDBJ databases">
        <title>Section-level genome sequencing and comparative genomics of Aspergillus sections Usti and Cavernicolus.</title>
        <authorList>
            <consortium name="Lawrence Berkeley National Laboratory"/>
            <person name="Nybo J.L."/>
            <person name="Vesth T.C."/>
            <person name="Theobald S."/>
            <person name="Frisvad J.C."/>
            <person name="Larsen T.O."/>
            <person name="Kjaerboelling I."/>
            <person name="Rothschild-Mancinelli K."/>
            <person name="Lyhne E.K."/>
            <person name="Kogle M.E."/>
            <person name="Barry K."/>
            <person name="Clum A."/>
            <person name="Na H."/>
            <person name="Ledsgaard L."/>
            <person name="Lin J."/>
            <person name="Lipzen A."/>
            <person name="Kuo A."/>
            <person name="Riley R."/>
            <person name="Mondo S."/>
            <person name="LaButti K."/>
            <person name="Haridas S."/>
            <person name="Pangalinan J."/>
            <person name="Salamov A.A."/>
            <person name="Simmons B.A."/>
            <person name="Magnuson J.K."/>
            <person name="Chen J."/>
            <person name="Drula E."/>
            <person name="Henrissat B."/>
            <person name="Wiebenga A."/>
            <person name="Lubbers R.J."/>
            <person name="Gomes A.C."/>
            <person name="Macurrencykelacurrency M.R."/>
            <person name="Stajich J."/>
            <person name="Grigoriev I.V."/>
            <person name="Mortensen U.H."/>
            <person name="De vries R.P."/>
            <person name="Baker S.E."/>
            <person name="Andersen M.R."/>
        </authorList>
    </citation>
    <scope>NUCLEOTIDE SEQUENCE [LARGE SCALE GENOMIC DNA]</scope>
    <source>
        <strain evidence="1 2">CBS 756.74</strain>
    </source>
</reference>
<evidence type="ECO:0000313" key="2">
    <source>
        <dbReference type="Proteomes" id="UP001610444"/>
    </source>
</evidence>
<gene>
    <name evidence="1" type="ORF">BJX68DRAFT_260467</name>
</gene>
<proteinExistence type="predicted"/>